<accession>D2VHX7</accession>
<dbReference type="InterPro" id="IPR009091">
    <property type="entry name" value="RCC1/BLIP-II"/>
</dbReference>
<dbReference type="InterPro" id="IPR051553">
    <property type="entry name" value="Ran_GTPase-activating"/>
</dbReference>
<dbReference type="SUPFAM" id="SSF50985">
    <property type="entry name" value="RCC1/BLIP-II"/>
    <property type="match status" value="2"/>
</dbReference>
<feature type="signal peptide" evidence="1">
    <location>
        <begin position="1"/>
        <end position="24"/>
    </location>
</feature>
<dbReference type="PANTHER" id="PTHR45982">
    <property type="entry name" value="REGULATOR OF CHROMOSOME CONDENSATION"/>
    <property type="match status" value="1"/>
</dbReference>
<organism evidence="3">
    <name type="scientific">Naegleria gruberi</name>
    <name type="common">Amoeba</name>
    <dbReference type="NCBI Taxonomy" id="5762"/>
    <lineage>
        <taxon>Eukaryota</taxon>
        <taxon>Discoba</taxon>
        <taxon>Heterolobosea</taxon>
        <taxon>Tetramitia</taxon>
        <taxon>Eutetramitia</taxon>
        <taxon>Vahlkampfiidae</taxon>
        <taxon>Naegleria</taxon>
    </lineage>
</organism>
<protein>
    <submittedName>
        <fullName evidence="2">Predicted protein</fullName>
    </submittedName>
</protein>
<evidence type="ECO:0000313" key="2">
    <source>
        <dbReference type="EMBL" id="EFC43493.1"/>
    </source>
</evidence>
<evidence type="ECO:0000313" key="3">
    <source>
        <dbReference type="Proteomes" id="UP000006671"/>
    </source>
</evidence>
<dbReference type="EMBL" id="GG738873">
    <property type="protein sequence ID" value="EFC43493.1"/>
    <property type="molecule type" value="Genomic_DNA"/>
</dbReference>
<dbReference type="Pfam" id="PF13540">
    <property type="entry name" value="RCC1_2"/>
    <property type="match status" value="1"/>
</dbReference>
<dbReference type="eggNOG" id="KOG1426">
    <property type="taxonomic scope" value="Eukaryota"/>
</dbReference>
<evidence type="ECO:0000256" key="1">
    <source>
        <dbReference type="SAM" id="SignalP"/>
    </source>
</evidence>
<dbReference type="AlphaFoldDB" id="D2VHX7"/>
<dbReference type="Gene3D" id="2.130.10.30">
    <property type="entry name" value="Regulator of chromosome condensation 1/beta-lactamase-inhibitor protein II"/>
    <property type="match status" value="2"/>
</dbReference>
<name>D2VHX7_NAEGR</name>
<dbReference type="InParanoid" id="D2VHX7"/>
<dbReference type="Proteomes" id="UP000006671">
    <property type="component" value="Unassembled WGS sequence"/>
</dbReference>
<dbReference type="KEGG" id="ngr:NAEGRDRAFT_68480"/>
<dbReference type="RefSeq" id="XP_002676237.1">
    <property type="nucleotide sequence ID" value="XM_002676191.1"/>
</dbReference>
<dbReference type="VEuPathDB" id="AmoebaDB:NAEGRDRAFT_68480"/>
<proteinExistence type="predicted"/>
<dbReference type="PANTHER" id="PTHR45982:SF1">
    <property type="entry name" value="REGULATOR OF CHROMOSOME CONDENSATION"/>
    <property type="match status" value="1"/>
</dbReference>
<gene>
    <name evidence="2" type="ORF">NAEGRDRAFT_68480</name>
</gene>
<keyword evidence="3" id="KW-1185">Reference proteome</keyword>
<dbReference type="GO" id="GO:0005085">
    <property type="term" value="F:guanyl-nucleotide exchange factor activity"/>
    <property type="evidence" value="ECO:0007669"/>
    <property type="project" value="TreeGrafter"/>
</dbReference>
<sequence>MKRVQVVSMLIAVLICTILVFVEGADPVNLVFSKNQQLQVEELFKKRDLISTYLDTINSDLAEAITSRDLASQLSFAQDAAGKDFITKIDGVTAQDVDQFASSFSLQYQEMVNYTNTLQLKKKIILESIKVLDTQIIAQYNNGIRMNRFASTEMGTVALLANNTLLFIGKFETTYRNAGFNSADLTARVIKTVGFVDMSPIAGKTVVDVQAVATYNFVILTSDGQVWGWGYNYDNTLGANVAGTINIMKNPDFGAVIPSPVIKKIKCNDNFYGCYMITTDGRLLFMGAFEYTAIVEHWTRPRVLSTIVDGLNHGVVDVAIATLTSVPKSICFISNINSLIYCTGDNSLGQLGDLTTTSRIPGASTGTGSPVFTWKQVSSDVKFVKILGGSQYFMALSTEGKLYSWGTGDFRLGRESKIVPYHMPAKVPTPFMIRNVCLSPSKTTTYVTDFKDNVYVIGSYYGEDLTQFYKVAVLGDRTFPEIICGDSGTFLIPSSSTSSIWATGKNTNYQLGVDAANTYNYFFEASNVPKPYNV</sequence>
<dbReference type="OrthoDB" id="61110at2759"/>
<keyword evidence="1" id="KW-0732">Signal</keyword>
<dbReference type="GO" id="GO:0005737">
    <property type="term" value="C:cytoplasm"/>
    <property type="evidence" value="ECO:0007669"/>
    <property type="project" value="TreeGrafter"/>
</dbReference>
<dbReference type="GeneID" id="8853074"/>
<feature type="chain" id="PRO_5003038194" evidence="1">
    <location>
        <begin position="25"/>
        <end position="534"/>
    </location>
</feature>
<reference evidence="2 3" key="1">
    <citation type="journal article" date="2010" name="Cell">
        <title>The genome of Naegleria gruberi illuminates early eukaryotic versatility.</title>
        <authorList>
            <person name="Fritz-Laylin L.K."/>
            <person name="Prochnik S.E."/>
            <person name="Ginger M.L."/>
            <person name="Dacks J.B."/>
            <person name="Carpenter M.L."/>
            <person name="Field M.C."/>
            <person name="Kuo A."/>
            <person name="Paredez A."/>
            <person name="Chapman J."/>
            <person name="Pham J."/>
            <person name="Shu S."/>
            <person name="Neupane R."/>
            <person name="Cipriano M."/>
            <person name="Mancuso J."/>
            <person name="Tu H."/>
            <person name="Salamov A."/>
            <person name="Lindquist E."/>
            <person name="Shapiro H."/>
            <person name="Lucas S."/>
            <person name="Grigoriev I.V."/>
            <person name="Cande W.Z."/>
            <person name="Fulton C."/>
            <person name="Rokhsar D.S."/>
            <person name="Dawson S.C."/>
        </authorList>
    </citation>
    <scope>NUCLEOTIDE SEQUENCE [LARGE SCALE GENOMIC DNA]</scope>
    <source>
        <strain evidence="2 3">NEG-M</strain>
    </source>
</reference>